<keyword evidence="3" id="KW-1185">Reference proteome</keyword>
<dbReference type="Gramene" id="mRNA:HanXRQr2_Chr04g0173461">
    <property type="protein sequence ID" value="CDS:HanXRQr2_Chr04g0173461.1"/>
    <property type="gene ID" value="HanXRQr2_Chr04g0173461"/>
</dbReference>
<dbReference type="AlphaFoldDB" id="A0A9K3J9H3"/>
<sequence>MSPDLTRCVTCSRMMESSVIESQRAMVFRLPSIMPVPVVVPVVVPVAIGLSCYQMI</sequence>
<evidence type="ECO:0000256" key="1">
    <source>
        <dbReference type="SAM" id="Phobius"/>
    </source>
</evidence>
<keyword evidence="1" id="KW-0812">Transmembrane</keyword>
<gene>
    <name evidence="2" type="ORF">HanXRQr2_Chr04g0173461</name>
</gene>
<reference evidence="2" key="1">
    <citation type="journal article" date="2017" name="Nature">
        <title>The sunflower genome provides insights into oil metabolism, flowering and Asterid evolution.</title>
        <authorList>
            <person name="Badouin H."/>
            <person name="Gouzy J."/>
            <person name="Grassa C.J."/>
            <person name="Murat F."/>
            <person name="Staton S.E."/>
            <person name="Cottret L."/>
            <person name="Lelandais-Briere C."/>
            <person name="Owens G.L."/>
            <person name="Carrere S."/>
            <person name="Mayjonade B."/>
            <person name="Legrand L."/>
            <person name="Gill N."/>
            <person name="Kane N.C."/>
            <person name="Bowers J.E."/>
            <person name="Hubner S."/>
            <person name="Bellec A."/>
            <person name="Berard A."/>
            <person name="Berges H."/>
            <person name="Blanchet N."/>
            <person name="Boniface M.C."/>
            <person name="Brunel D."/>
            <person name="Catrice O."/>
            <person name="Chaidir N."/>
            <person name="Claudel C."/>
            <person name="Donnadieu C."/>
            <person name="Faraut T."/>
            <person name="Fievet G."/>
            <person name="Helmstetter N."/>
            <person name="King M."/>
            <person name="Knapp S.J."/>
            <person name="Lai Z."/>
            <person name="Le Paslier M.C."/>
            <person name="Lippi Y."/>
            <person name="Lorenzon L."/>
            <person name="Mandel J.R."/>
            <person name="Marage G."/>
            <person name="Marchand G."/>
            <person name="Marquand E."/>
            <person name="Bret-Mestries E."/>
            <person name="Morien E."/>
            <person name="Nambeesan S."/>
            <person name="Nguyen T."/>
            <person name="Pegot-Espagnet P."/>
            <person name="Pouilly N."/>
            <person name="Raftis F."/>
            <person name="Sallet E."/>
            <person name="Schiex T."/>
            <person name="Thomas J."/>
            <person name="Vandecasteele C."/>
            <person name="Vares D."/>
            <person name="Vear F."/>
            <person name="Vautrin S."/>
            <person name="Crespi M."/>
            <person name="Mangin B."/>
            <person name="Burke J.M."/>
            <person name="Salse J."/>
            <person name="Munos S."/>
            <person name="Vincourt P."/>
            <person name="Rieseberg L.H."/>
            <person name="Langlade N.B."/>
        </authorList>
    </citation>
    <scope>NUCLEOTIDE SEQUENCE</scope>
    <source>
        <tissue evidence="2">Leaves</tissue>
    </source>
</reference>
<organism evidence="2 3">
    <name type="scientific">Helianthus annuus</name>
    <name type="common">Common sunflower</name>
    <dbReference type="NCBI Taxonomy" id="4232"/>
    <lineage>
        <taxon>Eukaryota</taxon>
        <taxon>Viridiplantae</taxon>
        <taxon>Streptophyta</taxon>
        <taxon>Embryophyta</taxon>
        <taxon>Tracheophyta</taxon>
        <taxon>Spermatophyta</taxon>
        <taxon>Magnoliopsida</taxon>
        <taxon>eudicotyledons</taxon>
        <taxon>Gunneridae</taxon>
        <taxon>Pentapetalae</taxon>
        <taxon>asterids</taxon>
        <taxon>campanulids</taxon>
        <taxon>Asterales</taxon>
        <taxon>Asteraceae</taxon>
        <taxon>Asteroideae</taxon>
        <taxon>Heliantheae alliance</taxon>
        <taxon>Heliantheae</taxon>
        <taxon>Helianthus</taxon>
    </lineage>
</organism>
<accession>A0A9K3J9H3</accession>
<reference evidence="2" key="2">
    <citation type="submission" date="2020-06" db="EMBL/GenBank/DDBJ databases">
        <title>Helianthus annuus Genome sequencing and assembly Release 2.</title>
        <authorList>
            <person name="Gouzy J."/>
            <person name="Langlade N."/>
            <person name="Munos S."/>
        </authorList>
    </citation>
    <scope>NUCLEOTIDE SEQUENCE</scope>
    <source>
        <tissue evidence="2">Leaves</tissue>
    </source>
</reference>
<evidence type="ECO:0000313" key="2">
    <source>
        <dbReference type="EMBL" id="KAF5810767.1"/>
    </source>
</evidence>
<comment type="caution">
    <text evidence="2">The sequence shown here is derived from an EMBL/GenBank/DDBJ whole genome shotgun (WGS) entry which is preliminary data.</text>
</comment>
<evidence type="ECO:0000313" key="3">
    <source>
        <dbReference type="Proteomes" id="UP000215914"/>
    </source>
</evidence>
<keyword evidence="1" id="KW-1133">Transmembrane helix</keyword>
<dbReference type="Proteomes" id="UP000215914">
    <property type="component" value="Unassembled WGS sequence"/>
</dbReference>
<dbReference type="EMBL" id="MNCJ02000319">
    <property type="protein sequence ID" value="KAF5810767.1"/>
    <property type="molecule type" value="Genomic_DNA"/>
</dbReference>
<keyword evidence="1" id="KW-0472">Membrane</keyword>
<proteinExistence type="predicted"/>
<feature type="transmembrane region" description="Helical" evidence="1">
    <location>
        <begin position="33"/>
        <end position="53"/>
    </location>
</feature>
<protein>
    <submittedName>
        <fullName evidence="2">Uncharacterized protein</fullName>
    </submittedName>
</protein>
<name>A0A9K3J9H3_HELAN</name>